<keyword evidence="2" id="KW-0378">Hydrolase</keyword>
<keyword evidence="3" id="KW-1185">Reference proteome</keyword>
<dbReference type="PANTHER" id="PTHR43581:SF2">
    <property type="entry name" value="EXCINUCLEASE ATPASE SUBUNIT"/>
    <property type="match status" value="1"/>
</dbReference>
<dbReference type="Pfam" id="PF13175">
    <property type="entry name" value="AAA_15"/>
    <property type="match status" value="1"/>
</dbReference>
<feature type="domain" description="Endonuclease GajA/Old nuclease/RecF-like AAA" evidence="1">
    <location>
        <begin position="174"/>
        <end position="332"/>
    </location>
</feature>
<evidence type="ECO:0000313" key="2">
    <source>
        <dbReference type="EMBL" id="MFD2117992.1"/>
    </source>
</evidence>
<dbReference type="InterPro" id="IPR051396">
    <property type="entry name" value="Bact_Antivir_Def_Nuclease"/>
</dbReference>
<evidence type="ECO:0000313" key="3">
    <source>
        <dbReference type="Proteomes" id="UP001597362"/>
    </source>
</evidence>
<protein>
    <submittedName>
        <fullName evidence="2">ATP-dependent endonuclease</fullName>
    </submittedName>
</protein>
<evidence type="ECO:0000259" key="1">
    <source>
        <dbReference type="Pfam" id="PF13175"/>
    </source>
</evidence>
<dbReference type="InterPro" id="IPR041685">
    <property type="entry name" value="AAA_GajA/Old/RecF-like"/>
</dbReference>
<proteinExistence type="predicted"/>
<keyword evidence="2" id="KW-0255">Endonuclease</keyword>
<dbReference type="Gene3D" id="3.40.50.300">
    <property type="entry name" value="P-loop containing nucleotide triphosphate hydrolases"/>
    <property type="match status" value="1"/>
</dbReference>
<accession>A0ABW4YR44</accession>
<name>A0ABW4YR44_9BACL</name>
<sequence length="604" mass="69012">MELLNTNIMNLIDKNTKAFSSGAFKNFITYIRFPSFKNLEPDTEINFNYPLTVFVGENGAGKSSTLQALYGAPKGKSPGEFWFSTSIDPIEELGEDGKNRHCFLYGFYDEDQLKEVLKTRAKRKNNPDYWETSRPIKKYKMKVTSRYAPIDKEVLYLDFRSELSAFDQYFYFGELKEQLASKTKQDYLRNQSAMLKKVFDDNKIYTIGNKDQNNMTVNLSRDELALVSYILGKKYNSGRIVRHKLFGNWGTSVVLEKAGIKYSEAHAGSGEIAIVKLVHELLKAADKSLILLDEPEVSLHPGAQKRLKMLLLKLALEKKHQIVISTHSSNFVESLPKEAIKLFYQQVSNNKIKVEDECWYNEAFYRLGDTYSVSYRIQVEDSLAKKILIRAIEHFGQEKFGNVDVFFVPGGASVIKNSYIKIYSNESPKRHFVILDGDQKPSAVMKQVVNLTLQEATSSVFLDKMITEFTKGKINFEVDGNSVVGGRSDQLLDLQKKYIDFFSTNVYYLPLETPDDIIWDEECISHLINDKVLWKSAIKGKSTKAKIYETSKIVFGNHSSVSALEDLLINSWIGKQSQEKDEILKILRNILDKINKVNIDNPAI</sequence>
<dbReference type="PANTHER" id="PTHR43581">
    <property type="entry name" value="ATP/GTP PHOSPHATASE"/>
    <property type="match status" value="1"/>
</dbReference>
<dbReference type="GO" id="GO:0004519">
    <property type="term" value="F:endonuclease activity"/>
    <property type="evidence" value="ECO:0007669"/>
    <property type="project" value="UniProtKB-KW"/>
</dbReference>
<gene>
    <name evidence="2" type="ORF">ACFSJH_19955</name>
</gene>
<dbReference type="RefSeq" id="WP_377775474.1">
    <property type="nucleotide sequence ID" value="NZ_JBHUHO010000049.1"/>
</dbReference>
<dbReference type="InterPro" id="IPR027417">
    <property type="entry name" value="P-loop_NTPase"/>
</dbReference>
<dbReference type="EMBL" id="JBHUHO010000049">
    <property type="protein sequence ID" value="MFD2117992.1"/>
    <property type="molecule type" value="Genomic_DNA"/>
</dbReference>
<organism evidence="2 3">
    <name type="scientific">Paenibacillus yanchengensis</name>
    <dbReference type="NCBI Taxonomy" id="2035833"/>
    <lineage>
        <taxon>Bacteria</taxon>
        <taxon>Bacillati</taxon>
        <taxon>Bacillota</taxon>
        <taxon>Bacilli</taxon>
        <taxon>Bacillales</taxon>
        <taxon>Paenibacillaceae</taxon>
        <taxon>Paenibacillus</taxon>
    </lineage>
</organism>
<keyword evidence="2" id="KW-0540">Nuclease</keyword>
<dbReference type="SUPFAM" id="SSF52540">
    <property type="entry name" value="P-loop containing nucleoside triphosphate hydrolases"/>
    <property type="match status" value="1"/>
</dbReference>
<dbReference type="Proteomes" id="UP001597362">
    <property type="component" value="Unassembled WGS sequence"/>
</dbReference>
<comment type="caution">
    <text evidence="2">The sequence shown here is derived from an EMBL/GenBank/DDBJ whole genome shotgun (WGS) entry which is preliminary data.</text>
</comment>
<reference evidence="3" key="1">
    <citation type="journal article" date="2019" name="Int. J. Syst. Evol. Microbiol.">
        <title>The Global Catalogue of Microorganisms (GCM) 10K type strain sequencing project: providing services to taxonomists for standard genome sequencing and annotation.</title>
        <authorList>
            <consortium name="The Broad Institute Genomics Platform"/>
            <consortium name="The Broad Institute Genome Sequencing Center for Infectious Disease"/>
            <person name="Wu L."/>
            <person name="Ma J."/>
        </authorList>
    </citation>
    <scope>NUCLEOTIDE SEQUENCE [LARGE SCALE GENOMIC DNA]</scope>
    <source>
        <strain evidence="3">GH52</strain>
    </source>
</reference>